<evidence type="ECO:0000256" key="1">
    <source>
        <dbReference type="SAM" id="MobiDB-lite"/>
    </source>
</evidence>
<sequence length="280" mass="30438">MEVEAPTAGEIEEATHNDDVVTTTDPDESLPLLPTKRSVRTKVPEVEVHLYRQGTGPIDVFKSALGGWEQDQIEIGGIVDKYGFKSVFAFNPESGRGVPIRFHPRNGRSLLPYADGSVIFIDGEPKLHVQEPAGPSRPNNRRRNRQDHTITVAAQQGEVDLPGGIPQVRLSDTGASSFGRVTLISPSDYFADLDMSRRLNLAAMVGRSGSLVPSASPGSTPSTRATSSRSPSGLLIDARHKRSHQDAFGGEEDEDLLSLHEFQELNAASARTLSLHWLLN</sequence>
<evidence type="ECO:0000313" key="2">
    <source>
        <dbReference type="EMBL" id="KAG5544711.1"/>
    </source>
</evidence>
<proteinExistence type="predicted"/>
<comment type="caution">
    <text evidence="2">The sequence shown here is derived from an EMBL/GenBank/DDBJ whole genome shotgun (WGS) entry which is preliminary data.</text>
</comment>
<dbReference type="Proteomes" id="UP000823749">
    <property type="component" value="Chromosome 6"/>
</dbReference>
<organism evidence="2 3">
    <name type="scientific">Rhododendron griersonianum</name>
    <dbReference type="NCBI Taxonomy" id="479676"/>
    <lineage>
        <taxon>Eukaryota</taxon>
        <taxon>Viridiplantae</taxon>
        <taxon>Streptophyta</taxon>
        <taxon>Embryophyta</taxon>
        <taxon>Tracheophyta</taxon>
        <taxon>Spermatophyta</taxon>
        <taxon>Magnoliopsida</taxon>
        <taxon>eudicotyledons</taxon>
        <taxon>Gunneridae</taxon>
        <taxon>Pentapetalae</taxon>
        <taxon>asterids</taxon>
        <taxon>Ericales</taxon>
        <taxon>Ericaceae</taxon>
        <taxon>Ericoideae</taxon>
        <taxon>Rhodoreae</taxon>
        <taxon>Rhododendron</taxon>
    </lineage>
</organism>
<feature type="compositionally biased region" description="Low complexity" evidence="1">
    <location>
        <begin position="213"/>
        <end position="233"/>
    </location>
</feature>
<accession>A0AAV6JX08</accession>
<feature type="region of interest" description="Disordered" evidence="1">
    <location>
        <begin position="1"/>
        <end position="32"/>
    </location>
</feature>
<dbReference type="PANTHER" id="PTHR35475">
    <property type="entry name" value="WD REPEAT PROTEIN"/>
    <property type="match status" value="1"/>
</dbReference>
<gene>
    <name evidence="2" type="ORF">RHGRI_017231</name>
</gene>
<keyword evidence="3" id="KW-1185">Reference proteome</keyword>
<evidence type="ECO:0000313" key="3">
    <source>
        <dbReference type="Proteomes" id="UP000823749"/>
    </source>
</evidence>
<reference evidence="2 3" key="1">
    <citation type="submission" date="2020-08" db="EMBL/GenBank/DDBJ databases">
        <title>Plant Genome Project.</title>
        <authorList>
            <person name="Zhang R.-G."/>
        </authorList>
    </citation>
    <scope>NUCLEOTIDE SEQUENCE [LARGE SCALE GENOMIC DNA]</scope>
    <source>
        <strain evidence="2">WSP0</strain>
        <tissue evidence="2">Leaf</tissue>
    </source>
</reference>
<dbReference type="PANTHER" id="PTHR35475:SF1">
    <property type="entry name" value="WD REPEAT PROTEIN"/>
    <property type="match status" value="1"/>
</dbReference>
<dbReference type="AlphaFoldDB" id="A0AAV6JX08"/>
<feature type="region of interest" description="Disordered" evidence="1">
    <location>
        <begin position="209"/>
        <end position="237"/>
    </location>
</feature>
<protein>
    <submittedName>
        <fullName evidence="2">Uncharacterized protein</fullName>
    </submittedName>
</protein>
<dbReference type="EMBL" id="JACTNZ010000006">
    <property type="protein sequence ID" value="KAG5544711.1"/>
    <property type="molecule type" value="Genomic_DNA"/>
</dbReference>
<name>A0AAV6JX08_9ERIC</name>